<keyword evidence="7" id="KW-1185">Reference proteome</keyword>
<evidence type="ECO:0000313" key="6">
    <source>
        <dbReference type="EMBL" id="KAJ7702693.1"/>
    </source>
</evidence>
<name>A0AAD7DZ59_MYCRO</name>
<gene>
    <name evidence="6" type="ORF">B0H17DRAFT_975491</name>
</gene>
<evidence type="ECO:0000256" key="4">
    <source>
        <dbReference type="ARBA" id="ARBA00030643"/>
    </source>
</evidence>
<sequence>MLSRLKSMLFRTPFDATAYSASATSDAPATEIATFASGCFWGTQHIFLKHFPPTPAPGKGILHTSVGYTGGNPLVKNPDYKSVCTGATDHAEAVRIEFDPTIVTYAELVEFFYRSHDPTTLNRQGSDAGTQYRSAIFTNSPAQMEIAQRVTKEVQARRFTPKVGGFLSAFCLAESGVAPPLGLQSVSGLTRRGFGLRRVPAYAAAFTLPTIPVASWFSDAALTTPQNRKIATELTPAGEWWDADTYHQLYLFKNPSGYQCPTHRLHW</sequence>
<evidence type="ECO:0000256" key="2">
    <source>
        <dbReference type="ARBA" id="ARBA00012502"/>
    </source>
</evidence>
<dbReference type="HAMAP" id="MF_01401">
    <property type="entry name" value="MsrA"/>
    <property type="match status" value="1"/>
</dbReference>
<dbReference type="Gene3D" id="3.30.1060.10">
    <property type="entry name" value="Peptide methionine sulphoxide reductase MsrA"/>
    <property type="match status" value="1"/>
</dbReference>
<dbReference type="Proteomes" id="UP001221757">
    <property type="component" value="Unassembled WGS sequence"/>
</dbReference>
<proteinExistence type="inferred from homology"/>
<evidence type="ECO:0000256" key="3">
    <source>
        <dbReference type="ARBA" id="ARBA00023002"/>
    </source>
</evidence>
<evidence type="ECO:0000256" key="1">
    <source>
        <dbReference type="ARBA" id="ARBA00005591"/>
    </source>
</evidence>
<dbReference type="EMBL" id="JARKIE010000014">
    <property type="protein sequence ID" value="KAJ7702693.1"/>
    <property type="molecule type" value="Genomic_DNA"/>
</dbReference>
<dbReference type="EC" id="1.8.4.11" evidence="2"/>
<protein>
    <recommendedName>
        <fullName evidence="2">peptide-methionine (S)-S-oxide reductase</fullName>
        <ecNumber evidence="2">1.8.4.11</ecNumber>
    </recommendedName>
    <alternativeName>
        <fullName evidence="4">Peptide-methionine (S)-S-oxide reductase</fullName>
    </alternativeName>
</protein>
<dbReference type="AlphaFoldDB" id="A0AAD7DZ59"/>
<keyword evidence="3" id="KW-0560">Oxidoreductase</keyword>
<comment type="similarity">
    <text evidence="1">Belongs to the MsrA Met sulfoxide reductase family.</text>
</comment>
<evidence type="ECO:0000313" key="7">
    <source>
        <dbReference type="Proteomes" id="UP001221757"/>
    </source>
</evidence>
<comment type="caution">
    <text evidence="6">The sequence shown here is derived from an EMBL/GenBank/DDBJ whole genome shotgun (WGS) entry which is preliminary data.</text>
</comment>
<evidence type="ECO:0000259" key="5">
    <source>
        <dbReference type="Pfam" id="PF01625"/>
    </source>
</evidence>
<dbReference type="SUPFAM" id="SSF55068">
    <property type="entry name" value="Peptide methionine sulfoxide reductase"/>
    <property type="match status" value="2"/>
</dbReference>
<reference evidence="6" key="1">
    <citation type="submission" date="2023-03" db="EMBL/GenBank/DDBJ databases">
        <title>Massive genome expansion in bonnet fungi (Mycena s.s.) driven by repeated elements and novel gene families across ecological guilds.</title>
        <authorList>
            <consortium name="Lawrence Berkeley National Laboratory"/>
            <person name="Harder C.B."/>
            <person name="Miyauchi S."/>
            <person name="Viragh M."/>
            <person name="Kuo A."/>
            <person name="Thoen E."/>
            <person name="Andreopoulos B."/>
            <person name="Lu D."/>
            <person name="Skrede I."/>
            <person name="Drula E."/>
            <person name="Henrissat B."/>
            <person name="Morin E."/>
            <person name="Kohler A."/>
            <person name="Barry K."/>
            <person name="LaButti K."/>
            <person name="Morin E."/>
            <person name="Salamov A."/>
            <person name="Lipzen A."/>
            <person name="Mereny Z."/>
            <person name="Hegedus B."/>
            <person name="Baldrian P."/>
            <person name="Stursova M."/>
            <person name="Weitz H."/>
            <person name="Taylor A."/>
            <person name="Grigoriev I.V."/>
            <person name="Nagy L.G."/>
            <person name="Martin F."/>
            <person name="Kauserud H."/>
        </authorList>
    </citation>
    <scope>NUCLEOTIDE SEQUENCE</scope>
    <source>
        <strain evidence="6">CBHHK067</strain>
    </source>
</reference>
<dbReference type="PANTHER" id="PTHR43774:SF1">
    <property type="entry name" value="PEPTIDE METHIONINE SULFOXIDE REDUCTASE MSRA 2"/>
    <property type="match status" value="1"/>
</dbReference>
<accession>A0AAD7DZ59</accession>
<dbReference type="Pfam" id="PF01625">
    <property type="entry name" value="PMSR"/>
    <property type="match status" value="2"/>
</dbReference>
<feature type="domain" description="Peptide methionine sulphoxide reductase MsrA" evidence="5">
    <location>
        <begin position="33"/>
        <end position="158"/>
    </location>
</feature>
<dbReference type="InterPro" id="IPR036509">
    <property type="entry name" value="Met_Sox_Rdtase_MsrA_sf"/>
</dbReference>
<dbReference type="InterPro" id="IPR002569">
    <property type="entry name" value="Met_Sox_Rdtase_MsrA_dom"/>
</dbReference>
<organism evidence="6 7">
    <name type="scientific">Mycena rosella</name>
    <name type="common">Pink bonnet</name>
    <name type="synonym">Agaricus rosellus</name>
    <dbReference type="NCBI Taxonomy" id="1033263"/>
    <lineage>
        <taxon>Eukaryota</taxon>
        <taxon>Fungi</taxon>
        <taxon>Dikarya</taxon>
        <taxon>Basidiomycota</taxon>
        <taxon>Agaricomycotina</taxon>
        <taxon>Agaricomycetes</taxon>
        <taxon>Agaricomycetidae</taxon>
        <taxon>Agaricales</taxon>
        <taxon>Marasmiineae</taxon>
        <taxon>Mycenaceae</taxon>
        <taxon>Mycena</taxon>
    </lineage>
</organism>
<feature type="domain" description="Peptide methionine sulphoxide reductase MsrA" evidence="5">
    <location>
        <begin position="226"/>
        <end position="260"/>
    </location>
</feature>
<dbReference type="PANTHER" id="PTHR43774">
    <property type="entry name" value="PEPTIDE METHIONINE SULFOXIDE REDUCTASE"/>
    <property type="match status" value="1"/>
</dbReference>
<dbReference type="GO" id="GO:0008113">
    <property type="term" value="F:peptide-methionine (S)-S-oxide reductase activity"/>
    <property type="evidence" value="ECO:0007669"/>
    <property type="project" value="UniProtKB-EC"/>
</dbReference>
<dbReference type="NCBIfam" id="TIGR00401">
    <property type="entry name" value="msrA"/>
    <property type="match status" value="1"/>
</dbReference>